<keyword evidence="4" id="KW-1185">Reference proteome</keyword>
<sequence>MFVYEIAALAAAALWAITGLVATTPSQHLGAIAFNRYRMLMVFAVLAIYVTAVPGWGSIGGDHLLPLILSGFIGIFLGDTALFLALNRLGPRRTAMLFSLNAPISALLGWILLGETLSGQALAGVLIAFAGVILAIGFGKRRSQLHQWEAIKGPLWIGLVLGLAAALSQSVGSLIARPIMEAGVDPVAASALRIGVAAFGLTLIAALPSPLVKAQNPMTPGVALGVAVTGIMGMGIGMTLILFALSGGEVGIISTLSATTPAIQLPLLWARTRECPALGAWIGAALVVIGCALIFGV</sequence>
<dbReference type="EMBL" id="JAABLQ010000004">
    <property type="protein sequence ID" value="NBN80415.1"/>
    <property type="molecule type" value="Genomic_DNA"/>
</dbReference>
<keyword evidence="1" id="KW-0472">Membrane</keyword>
<dbReference type="PANTHER" id="PTHR22911">
    <property type="entry name" value="ACYL-MALONYL CONDENSING ENZYME-RELATED"/>
    <property type="match status" value="1"/>
</dbReference>
<proteinExistence type="predicted"/>
<dbReference type="AlphaFoldDB" id="A0A7X5JBG7"/>
<feature type="domain" description="EamA" evidence="2">
    <location>
        <begin position="157"/>
        <end position="295"/>
    </location>
</feature>
<evidence type="ECO:0000313" key="3">
    <source>
        <dbReference type="EMBL" id="NBN80415.1"/>
    </source>
</evidence>
<feature type="transmembrane region" description="Helical" evidence="1">
    <location>
        <begin position="150"/>
        <end position="167"/>
    </location>
</feature>
<dbReference type="RefSeq" id="WP_161709668.1">
    <property type="nucleotide sequence ID" value="NZ_JAABLQ010000004.1"/>
</dbReference>
<feature type="transmembrane region" description="Helical" evidence="1">
    <location>
        <begin position="187"/>
        <end position="209"/>
    </location>
</feature>
<feature type="transmembrane region" description="Helical" evidence="1">
    <location>
        <begin position="63"/>
        <end position="86"/>
    </location>
</feature>
<name>A0A7X5JBG7_9HYPH</name>
<accession>A0A7X5JBG7</accession>
<reference evidence="4" key="1">
    <citation type="submission" date="2020-01" db="EMBL/GenBank/DDBJ databases">
        <authorList>
            <person name="Fang Y."/>
            <person name="Sun R."/>
            <person name="Nie L."/>
            <person name="He J."/>
            <person name="Hao L."/>
            <person name="Wang L."/>
            <person name="Su S."/>
            <person name="Lv E."/>
            <person name="Zhang Z."/>
            <person name="Xie R."/>
            <person name="Liu H."/>
        </authorList>
    </citation>
    <scope>NUCLEOTIDE SEQUENCE [LARGE SCALE GENOMIC DNA]</scope>
    <source>
        <strain evidence="4">XCT-53</strain>
    </source>
</reference>
<protein>
    <submittedName>
        <fullName evidence="3">EamA family transporter</fullName>
    </submittedName>
</protein>
<feature type="transmembrane region" description="Helical" evidence="1">
    <location>
        <begin position="37"/>
        <end position="57"/>
    </location>
</feature>
<keyword evidence="1" id="KW-0812">Transmembrane</keyword>
<feature type="transmembrane region" description="Helical" evidence="1">
    <location>
        <begin position="95"/>
        <end position="113"/>
    </location>
</feature>
<dbReference type="GO" id="GO:0016020">
    <property type="term" value="C:membrane"/>
    <property type="evidence" value="ECO:0007669"/>
    <property type="project" value="InterPro"/>
</dbReference>
<dbReference type="InterPro" id="IPR037185">
    <property type="entry name" value="EmrE-like"/>
</dbReference>
<evidence type="ECO:0000313" key="4">
    <source>
        <dbReference type="Proteomes" id="UP000586722"/>
    </source>
</evidence>
<dbReference type="Pfam" id="PF00892">
    <property type="entry name" value="EamA"/>
    <property type="match status" value="2"/>
</dbReference>
<evidence type="ECO:0000259" key="2">
    <source>
        <dbReference type="Pfam" id="PF00892"/>
    </source>
</evidence>
<comment type="caution">
    <text evidence="3">The sequence shown here is derived from an EMBL/GenBank/DDBJ whole genome shotgun (WGS) entry which is preliminary data.</text>
</comment>
<dbReference type="InterPro" id="IPR000620">
    <property type="entry name" value="EamA_dom"/>
</dbReference>
<feature type="domain" description="EamA" evidence="2">
    <location>
        <begin position="6"/>
        <end position="135"/>
    </location>
</feature>
<gene>
    <name evidence="3" type="ORF">GWI72_19225</name>
</gene>
<feature type="transmembrane region" description="Helical" evidence="1">
    <location>
        <begin position="251"/>
        <end position="270"/>
    </location>
</feature>
<organism evidence="3 4">
    <name type="scientific">Pannonibacter tanglangensis</name>
    <dbReference type="NCBI Taxonomy" id="2750084"/>
    <lineage>
        <taxon>Bacteria</taxon>
        <taxon>Pseudomonadati</taxon>
        <taxon>Pseudomonadota</taxon>
        <taxon>Alphaproteobacteria</taxon>
        <taxon>Hyphomicrobiales</taxon>
        <taxon>Stappiaceae</taxon>
        <taxon>Pannonibacter</taxon>
    </lineage>
</organism>
<dbReference type="PANTHER" id="PTHR22911:SF137">
    <property type="entry name" value="SOLUTE CARRIER FAMILY 35 MEMBER G2-RELATED"/>
    <property type="match status" value="1"/>
</dbReference>
<keyword evidence="1" id="KW-1133">Transmembrane helix</keyword>
<feature type="transmembrane region" description="Helical" evidence="1">
    <location>
        <begin position="6"/>
        <end position="25"/>
    </location>
</feature>
<dbReference type="Proteomes" id="UP000586722">
    <property type="component" value="Unassembled WGS sequence"/>
</dbReference>
<feature type="transmembrane region" description="Helical" evidence="1">
    <location>
        <begin position="221"/>
        <end position="245"/>
    </location>
</feature>
<feature type="transmembrane region" description="Helical" evidence="1">
    <location>
        <begin position="119"/>
        <end position="138"/>
    </location>
</feature>
<dbReference type="SUPFAM" id="SSF103481">
    <property type="entry name" value="Multidrug resistance efflux transporter EmrE"/>
    <property type="match status" value="2"/>
</dbReference>
<evidence type="ECO:0000256" key="1">
    <source>
        <dbReference type="SAM" id="Phobius"/>
    </source>
</evidence>
<feature type="transmembrane region" description="Helical" evidence="1">
    <location>
        <begin position="277"/>
        <end position="296"/>
    </location>
</feature>